<evidence type="ECO:0000256" key="1">
    <source>
        <dbReference type="ARBA" id="ARBA00006739"/>
    </source>
</evidence>
<evidence type="ECO:0000313" key="5">
    <source>
        <dbReference type="EMBL" id="MBV7389858.1"/>
    </source>
</evidence>
<keyword evidence="6" id="KW-1185">Reference proteome</keyword>
<evidence type="ECO:0000256" key="2">
    <source>
        <dbReference type="ARBA" id="ARBA00022676"/>
    </source>
</evidence>
<dbReference type="InterPro" id="IPR050834">
    <property type="entry name" value="Glycosyltransf_2"/>
</dbReference>
<proteinExistence type="inferred from homology"/>
<comment type="caution">
    <text evidence="5">The sequence shown here is derived from an EMBL/GenBank/DDBJ whole genome shotgun (WGS) entry which is preliminary data.</text>
</comment>
<dbReference type="Pfam" id="PF00535">
    <property type="entry name" value="Glycos_transf_2"/>
    <property type="match status" value="1"/>
</dbReference>
<feature type="domain" description="Glycosyltransferase 2-like" evidence="4">
    <location>
        <begin position="7"/>
        <end position="168"/>
    </location>
</feature>
<dbReference type="PANTHER" id="PTHR43685">
    <property type="entry name" value="GLYCOSYLTRANSFERASE"/>
    <property type="match status" value="1"/>
</dbReference>
<evidence type="ECO:0000259" key="4">
    <source>
        <dbReference type="Pfam" id="PF00535"/>
    </source>
</evidence>
<dbReference type="Proteomes" id="UP000774130">
    <property type="component" value="Unassembled WGS sequence"/>
</dbReference>
<dbReference type="GO" id="GO:0016757">
    <property type="term" value="F:glycosyltransferase activity"/>
    <property type="evidence" value="ECO:0007669"/>
    <property type="project" value="UniProtKB-KW"/>
</dbReference>
<reference evidence="5 6" key="1">
    <citation type="submission" date="2021-06" db="EMBL/GenBank/DDBJ databases">
        <title>Enterococcus alishanensis sp. nov., a novel lactic acid bacterium isolated from fresh coffee beans.</title>
        <authorList>
            <person name="Chen Y.-S."/>
        </authorList>
    </citation>
    <scope>NUCLEOTIDE SEQUENCE [LARGE SCALE GENOMIC DNA]</scope>
    <source>
        <strain evidence="5 6">ALS3</strain>
    </source>
</reference>
<evidence type="ECO:0000256" key="3">
    <source>
        <dbReference type="ARBA" id="ARBA00022679"/>
    </source>
</evidence>
<dbReference type="PANTHER" id="PTHR43685:SF5">
    <property type="entry name" value="GLYCOSYLTRANSFERASE EPSE-RELATED"/>
    <property type="match status" value="1"/>
</dbReference>
<dbReference type="EMBL" id="JAHUZB010000002">
    <property type="protein sequence ID" value="MBV7389858.1"/>
    <property type="molecule type" value="Genomic_DNA"/>
</dbReference>
<dbReference type="InterPro" id="IPR001173">
    <property type="entry name" value="Glyco_trans_2-like"/>
</dbReference>
<gene>
    <name evidence="5" type="ORF">KUA55_04140</name>
</gene>
<protein>
    <submittedName>
        <fullName evidence="5">Glycosyltransferase</fullName>
        <ecNumber evidence="5">2.4.-.-</ecNumber>
    </submittedName>
</protein>
<comment type="similarity">
    <text evidence="1">Belongs to the glycosyltransferase 2 family.</text>
</comment>
<dbReference type="RefSeq" id="WP_218324924.1">
    <property type="nucleotide sequence ID" value="NZ_JAHUZB010000002.1"/>
</dbReference>
<accession>A0ABS6TAD2</accession>
<evidence type="ECO:0000313" key="6">
    <source>
        <dbReference type="Proteomes" id="UP000774130"/>
    </source>
</evidence>
<dbReference type="EC" id="2.4.-.-" evidence="5"/>
<sequence>MKVAEISVLMSVYQKEKPKYFAAAIKSTLDQSLLPQELVLVLDGPITNELQTIIDANKDNGKVLIRVVPLKTNQGLGIALAKGVTACQNELIARMDTDDIMREDRLEKQYQAFLDNKNLTIVGSDIDEFTGDPSNVIGKRVVPETNKDIRQFSKKRNPFNHMTVMFKKSDVLAVGNYQALNGFEDYYLWVRLLKAGYQGMNIKESLVYARGGEDMYARRGGMNYFIYGLNARKVIYQNGLGSLNDYFVSISAHIVTSILPNRVRGFVYKKLLRQRGKLNED</sequence>
<name>A0ABS6TAD2_9ENTE</name>
<keyword evidence="2 5" id="KW-0328">Glycosyltransferase</keyword>
<keyword evidence="3 5" id="KW-0808">Transferase</keyword>
<organism evidence="5 6">
    <name type="scientific">Enterococcus alishanensis</name>
    <dbReference type="NCBI Taxonomy" id="1303817"/>
    <lineage>
        <taxon>Bacteria</taxon>
        <taxon>Bacillati</taxon>
        <taxon>Bacillota</taxon>
        <taxon>Bacilli</taxon>
        <taxon>Lactobacillales</taxon>
        <taxon>Enterococcaceae</taxon>
        <taxon>Enterococcus</taxon>
    </lineage>
</organism>